<dbReference type="PANTHER" id="PTHR34597:SF1">
    <property type="entry name" value="HEME_HEMOPEXIN TRANSPORTER PROTEIN HUXB"/>
    <property type="match status" value="1"/>
</dbReference>
<dbReference type="PANTHER" id="PTHR34597">
    <property type="entry name" value="SLR1661 PROTEIN"/>
    <property type="match status" value="1"/>
</dbReference>
<keyword evidence="7" id="KW-0472">Membrane</keyword>
<dbReference type="InterPro" id="IPR051544">
    <property type="entry name" value="TPS_OM_transporter"/>
</dbReference>
<dbReference type="PROSITE" id="PS51779">
    <property type="entry name" value="POTRA"/>
    <property type="match status" value="1"/>
</dbReference>
<accession>A0ABU5U6Y1</accession>
<evidence type="ECO:0000256" key="9">
    <source>
        <dbReference type="SAM" id="MobiDB-lite"/>
    </source>
</evidence>
<dbReference type="Gene3D" id="3.10.20.310">
    <property type="entry name" value="membrane protein fhac"/>
    <property type="match status" value="1"/>
</dbReference>
<dbReference type="RefSeq" id="WP_323218353.1">
    <property type="nucleotide sequence ID" value="NZ_JAYGHT010000196.1"/>
</dbReference>
<dbReference type="InterPro" id="IPR005565">
    <property type="entry name" value="Hemolysn_activator_HlyB_C"/>
</dbReference>
<protein>
    <submittedName>
        <fullName evidence="11">ShlB/FhaC/HecB family hemolysin secretion/activation protein</fullName>
    </submittedName>
</protein>
<sequence length="640" mass="71016">MSNKQEYPVGGFLMAWCVWIELSWCRVILTNTTLLALLLAPVALSSPPESETIYQKKSKFPAQTWTFPSKPCTLTSCSLISQTATPDSSPENLPSGPLNPRPDPNRDRFLQPSPEPPQPPQPSQPDIQPEPPTDSQPSPETPPIPVTTIEVTGSTILKPSEIEAIVAPLEGRSVTLAQLQEAADQITEIYLERGYITSRAIVPEQTISQGVVRIQVIEGILERIDIEGTQRLDPDYIRDRVQLGAGQPLSTARLEDQLRLLRTNPLFETVEASLRAGTQEGQSILIVRVTEAPPFQAGISADNYSPPSIGSERLGLNLRHLNLTGRGDLIFVSYNTTRLITEGESDILDVLYSLPVNAMNGTIQLRIPPYWNTIIQEPFDELNIDGKSQRYEISYRQPLIRTPVEELALSIGYAYQRSQTFQDGEGIAFGLGPEEDGVTRTSVFKFGQDYIRRDRFGAWALRSQFSIGTGLLGATNTASLPNSNFLSWLGQVQRVQRVGEDHLLILQGDVQLSADALFPSQQFVIGGGLSVRGYRQNVRSGDNGFRVSVEDRFTLLRDESEQPKLQLAPFLDVGTVWNHDENPNRLFGRTFLVGVGMGLLWEPLSGLNLRLDYGVPLVELQDRGNNIQDDGFYFSITYTP</sequence>
<comment type="subcellular location">
    <subcellularLocation>
        <location evidence="1">Cell outer membrane</location>
    </subcellularLocation>
</comment>
<evidence type="ECO:0000256" key="6">
    <source>
        <dbReference type="ARBA" id="ARBA00022927"/>
    </source>
</evidence>
<evidence type="ECO:0000313" key="11">
    <source>
        <dbReference type="EMBL" id="MEA5522919.1"/>
    </source>
</evidence>
<evidence type="ECO:0000256" key="5">
    <source>
        <dbReference type="ARBA" id="ARBA00022692"/>
    </source>
</evidence>
<keyword evidence="5" id="KW-0812">Transmembrane</keyword>
<keyword evidence="12" id="KW-1185">Reference proteome</keyword>
<feature type="compositionally biased region" description="Pro residues" evidence="9">
    <location>
        <begin position="113"/>
        <end position="145"/>
    </location>
</feature>
<gene>
    <name evidence="11" type="ORF">VB854_28730</name>
</gene>
<feature type="compositionally biased region" description="Polar residues" evidence="9">
    <location>
        <begin position="81"/>
        <end position="92"/>
    </location>
</feature>
<dbReference type="EMBL" id="JAYGHT010000196">
    <property type="protein sequence ID" value="MEA5522919.1"/>
    <property type="molecule type" value="Genomic_DNA"/>
</dbReference>
<proteinExistence type="inferred from homology"/>
<dbReference type="Gene3D" id="2.40.160.50">
    <property type="entry name" value="membrane protein fhac: a member of the omp85/tpsb transporter family"/>
    <property type="match status" value="1"/>
</dbReference>
<evidence type="ECO:0000256" key="8">
    <source>
        <dbReference type="ARBA" id="ARBA00023237"/>
    </source>
</evidence>
<dbReference type="InterPro" id="IPR034746">
    <property type="entry name" value="POTRA"/>
</dbReference>
<keyword evidence="8" id="KW-0998">Cell outer membrane</keyword>
<evidence type="ECO:0000259" key="10">
    <source>
        <dbReference type="PROSITE" id="PS51779"/>
    </source>
</evidence>
<dbReference type="Proteomes" id="UP001301728">
    <property type="component" value="Unassembled WGS sequence"/>
</dbReference>
<evidence type="ECO:0000256" key="2">
    <source>
        <dbReference type="ARBA" id="ARBA00009055"/>
    </source>
</evidence>
<dbReference type="Pfam" id="PF03865">
    <property type="entry name" value="ShlB"/>
    <property type="match status" value="1"/>
</dbReference>
<name>A0ABU5U6Y1_9CYAN</name>
<evidence type="ECO:0000256" key="1">
    <source>
        <dbReference type="ARBA" id="ARBA00004442"/>
    </source>
</evidence>
<keyword evidence="4" id="KW-1134">Transmembrane beta strand</keyword>
<comment type="caution">
    <text evidence="11">The sequence shown here is derived from an EMBL/GenBank/DDBJ whole genome shotgun (WGS) entry which is preliminary data.</text>
</comment>
<keyword evidence="6" id="KW-0653">Protein transport</keyword>
<dbReference type="InterPro" id="IPR013686">
    <property type="entry name" value="Polypept-transport_assoc_ShlB"/>
</dbReference>
<evidence type="ECO:0000256" key="7">
    <source>
        <dbReference type="ARBA" id="ARBA00023136"/>
    </source>
</evidence>
<feature type="domain" description="POTRA" evidence="10">
    <location>
        <begin position="144"/>
        <end position="219"/>
    </location>
</feature>
<organism evidence="11 12">
    <name type="scientific">Limnoraphis robusta CCNP1315</name>
    <dbReference type="NCBI Taxonomy" id="3110306"/>
    <lineage>
        <taxon>Bacteria</taxon>
        <taxon>Bacillati</taxon>
        <taxon>Cyanobacteriota</taxon>
        <taxon>Cyanophyceae</taxon>
        <taxon>Oscillatoriophycideae</taxon>
        <taxon>Oscillatoriales</taxon>
        <taxon>Sirenicapillariaceae</taxon>
        <taxon>Limnoraphis</taxon>
    </lineage>
</organism>
<dbReference type="Pfam" id="PF08479">
    <property type="entry name" value="POTRA_2"/>
    <property type="match status" value="1"/>
</dbReference>
<evidence type="ECO:0000256" key="4">
    <source>
        <dbReference type="ARBA" id="ARBA00022452"/>
    </source>
</evidence>
<comment type="similarity">
    <text evidence="2">Belongs to the TPS (TC 1.B.20) family.</text>
</comment>
<keyword evidence="3" id="KW-0813">Transport</keyword>
<evidence type="ECO:0000256" key="3">
    <source>
        <dbReference type="ARBA" id="ARBA00022448"/>
    </source>
</evidence>
<feature type="region of interest" description="Disordered" evidence="9">
    <location>
        <begin position="81"/>
        <end position="147"/>
    </location>
</feature>
<evidence type="ECO:0000313" key="12">
    <source>
        <dbReference type="Proteomes" id="UP001301728"/>
    </source>
</evidence>
<reference evidence="11 12" key="1">
    <citation type="submission" date="2023-12" db="EMBL/GenBank/DDBJ databases">
        <title>Baltic Sea Cyanobacteria.</title>
        <authorList>
            <person name="Delbaje E."/>
            <person name="Fewer D.P."/>
            <person name="Shishido T.K."/>
        </authorList>
    </citation>
    <scope>NUCLEOTIDE SEQUENCE [LARGE SCALE GENOMIC DNA]</scope>
    <source>
        <strain evidence="11 12">CCNP 1315</strain>
    </source>
</reference>